<sequence>MGYKWHIFIANLDPIIGSEQGKTRPVLVISEEEINQILPVVNVLPITSRKPGRRIYPNEVLISAEIGGLYRESIVLCYQIRTLDKRRLIREIGKIEDLEAQQEILDALCFQLGISI</sequence>
<dbReference type="Pfam" id="PF02452">
    <property type="entry name" value="PemK_toxin"/>
    <property type="match status" value="1"/>
</dbReference>
<gene>
    <name evidence="1" type="ORF">CKJHOKLD_00033</name>
</gene>
<dbReference type="PANTHER" id="PTHR33988:SF2">
    <property type="entry name" value="ENDORIBONUCLEASE MAZF"/>
    <property type="match status" value="1"/>
</dbReference>
<reference evidence="1" key="1">
    <citation type="submission" date="2020-06" db="EMBL/GenBank/DDBJ databases">
        <title>Unique genomic features of the anaerobic methanotrophic archaea.</title>
        <authorList>
            <person name="Chadwick G.L."/>
            <person name="Skennerton C.T."/>
            <person name="Laso-Perez R."/>
            <person name="Leu A.O."/>
            <person name="Speth D.R."/>
            <person name="Yu H."/>
            <person name="Morgan-Lang C."/>
            <person name="Hatzenpichler R."/>
            <person name="Goudeau D."/>
            <person name="Malmstrom R."/>
            <person name="Brazelton W.J."/>
            <person name="Woyke T."/>
            <person name="Hallam S.J."/>
            <person name="Tyson G.W."/>
            <person name="Wegener G."/>
            <person name="Boetius A."/>
            <person name="Orphan V."/>
        </authorList>
    </citation>
    <scope>NUCLEOTIDE SEQUENCE</scope>
</reference>
<dbReference type="GO" id="GO:0016075">
    <property type="term" value="P:rRNA catabolic process"/>
    <property type="evidence" value="ECO:0007669"/>
    <property type="project" value="TreeGrafter"/>
</dbReference>
<dbReference type="GO" id="GO:0004521">
    <property type="term" value="F:RNA endonuclease activity"/>
    <property type="evidence" value="ECO:0007669"/>
    <property type="project" value="TreeGrafter"/>
</dbReference>
<dbReference type="AlphaFoldDB" id="A0A7G9YQX8"/>
<organism evidence="1">
    <name type="scientific">Candidatus Methanogaster sp. ANME-2c ERB4</name>
    <dbReference type="NCBI Taxonomy" id="2759911"/>
    <lineage>
        <taxon>Archaea</taxon>
        <taxon>Methanobacteriati</taxon>
        <taxon>Methanobacteriota</taxon>
        <taxon>Stenosarchaea group</taxon>
        <taxon>Methanomicrobia</taxon>
        <taxon>Methanosarcinales</taxon>
        <taxon>ANME-2 cluster</taxon>
        <taxon>Candidatus Methanogasteraceae</taxon>
        <taxon>Candidatus Methanogaster</taxon>
    </lineage>
</organism>
<dbReference type="GO" id="GO:0006402">
    <property type="term" value="P:mRNA catabolic process"/>
    <property type="evidence" value="ECO:0007669"/>
    <property type="project" value="TreeGrafter"/>
</dbReference>
<accession>A0A7G9YQX8</accession>
<dbReference type="SUPFAM" id="SSF50118">
    <property type="entry name" value="Cell growth inhibitor/plasmid maintenance toxic component"/>
    <property type="match status" value="1"/>
</dbReference>
<evidence type="ECO:0008006" key="2">
    <source>
        <dbReference type="Google" id="ProtNLM"/>
    </source>
</evidence>
<dbReference type="GO" id="GO:0003677">
    <property type="term" value="F:DNA binding"/>
    <property type="evidence" value="ECO:0007669"/>
    <property type="project" value="InterPro"/>
</dbReference>
<dbReference type="PIRSF" id="PIRSF033490">
    <property type="entry name" value="MazF"/>
    <property type="match status" value="1"/>
</dbReference>
<dbReference type="InterPro" id="IPR011067">
    <property type="entry name" value="Plasmid_toxin/cell-grow_inhib"/>
</dbReference>
<evidence type="ECO:0000313" key="1">
    <source>
        <dbReference type="EMBL" id="QNO50412.1"/>
    </source>
</evidence>
<dbReference type="PANTHER" id="PTHR33988">
    <property type="entry name" value="ENDORIBONUCLEASE MAZF-RELATED"/>
    <property type="match status" value="1"/>
</dbReference>
<proteinExistence type="predicted"/>
<dbReference type="EMBL" id="MT631434">
    <property type="protein sequence ID" value="QNO50412.1"/>
    <property type="molecule type" value="Genomic_DNA"/>
</dbReference>
<name>A0A7G9YQX8_9EURY</name>
<dbReference type="InterPro" id="IPR003477">
    <property type="entry name" value="PemK-like"/>
</dbReference>
<dbReference type="Gene3D" id="2.30.30.110">
    <property type="match status" value="1"/>
</dbReference>
<protein>
    <recommendedName>
        <fullName evidence="2">mRNA interferase</fullName>
    </recommendedName>
</protein>